<protein>
    <submittedName>
        <fullName evidence="2">Uncharacterized protein</fullName>
    </submittedName>
</protein>
<evidence type="ECO:0000256" key="1">
    <source>
        <dbReference type="SAM" id="SignalP"/>
    </source>
</evidence>
<proteinExistence type="predicted"/>
<reference evidence="2 3" key="1">
    <citation type="journal article" date="2018" name="Sci. Rep.">
        <title>Genome sequence of the cauliflower mushroom Sparassis crispa (Hanabiratake) and its association with beneficial usage.</title>
        <authorList>
            <person name="Kiyama R."/>
            <person name="Furutani Y."/>
            <person name="Kawaguchi K."/>
            <person name="Nakanishi T."/>
        </authorList>
    </citation>
    <scope>NUCLEOTIDE SEQUENCE [LARGE SCALE GENOMIC DNA]</scope>
</reference>
<dbReference type="OrthoDB" id="2780918at2759"/>
<feature type="signal peptide" evidence="1">
    <location>
        <begin position="1"/>
        <end position="27"/>
    </location>
</feature>
<dbReference type="AlphaFoldDB" id="A0A401H572"/>
<accession>A0A401H572</accession>
<dbReference type="RefSeq" id="XP_027620413.1">
    <property type="nucleotide sequence ID" value="XM_027764612.1"/>
</dbReference>
<dbReference type="EMBL" id="BFAD01000016">
    <property type="protein sequence ID" value="GBE89500.1"/>
    <property type="molecule type" value="Genomic_DNA"/>
</dbReference>
<feature type="chain" id="PRO_5019282708" evidence="1">
    <location>
        <begin position="28"/>
        <end position="81"/>
    </location>
</feature>
<sequence length="81" mass="8951">MSTSVSGVNLNLYVLFVITSLLSTTYAFDLSTTSQKAHLIAKQHDEASLVPERSEDMALSIMHPKPDRQMSESEHVLTFPG</sequence>
<dbReference type="Proteomes" id="UP000287166">
    <property type="component" value="Unassembled WGS sequence"/>
</dbReference>
<dbReference type="InParanoid" id="A0A401H572"/>
<gene>
    <name evidence="2" type="ORF">SCP_1601620</name>
</gene>
<organism evidence="2 3">
    <name type="scientific">Sparassis crispa</name>
    <dbReference type="NCBI Taxonomy" id="139825"/>
    <lineage>
        <taxon>Eukaryota</taxon>
        <taxon>Fungi</taxon>
        <taxon>Dikarya</taxon>
        <taxon>Basidiomycota</taxon>
        <taxon>Agaricomycotina</taxon>
        <taxon>Agaricomycetes</taxon>
        <taxon>Polyporales</taxon>
        <taxon>Sparassidaceae</taxon>
        <taxon>Sparassis</taxon>
    </lineage>
</organism>
<evidence type="ECO:0000313" key="2">
    <source>
        <dbReference type="EMBL" id="GBE89500.1"/>
    </source>
</evidence>
<evidence type="ECO:0000313" key="3">
    <source>
        <dbReference type="Proteomes" id="UP000287166"/>
    </source>
</evidence>
<comment type="caution">
    <text evidence="2">The sequence shown here is derived from an EMBL/GenBank/DDBJ whole genome shotgun (WGS) entry which is preliminary data.</text>
</comment>
<dbReference type="GeneID" id="38786417"/>
<name>A0A401H572_9APHY</name>
<keyword evidence="3" id="KW-1185">Reference proteome</keyword>
<keyword evidence="1" id="KW-0732">Signal</keyword>